<reference evidence="7" key="1">
    <citation type="journal article" date="2019" name="Int. J. Syst. Evol. Microbiol.">
        <title>The Global Catalogue of Microorganisms (GCM) 10K type strain sequencing project: providing services to taxonomists for standard genome sequencing and annotation.</title>
        <authorList>
            <consortium name="The Broad Institute Genomics Platform"/>
            <consortium name="The Broad Institute Genome Sequencing Center for Infectious Disease"/>
            <person name="Wu L."/>
            <person name="Ma J."/>
        </authorList>
    </citation>
    <scope>NUCLEOTIDE SEQUENCE [LARGE SCALE GENOMIC DNA]</scope>
    <source>
        <strain evidence="7">KACC 14249</strain>
    </source>
</reference>
<dbReference type="Gene3D" id="3.40.50.300">
    <property type="entry name" value="P-loop containing nucleotide triphosphate hydrolases"/>
    <property type="match status" value="1"/>
</dbReference>
<dbReference type="SUPFAM" id="SSF52540">
    <property type="entry name" value="P-loop containing nucleoside triphosphate hydrolases"/>
    <property type="match status" value="1"/>
</dbReference>
<feature type="region of interest" description="Disordered" evidence="4">
    <location>
        <begin position="651"/>
        <end position="680"/>
    </location>
</feature>
<dbReference type="Pfam" id="PF05157">
    <property type="entry name" value="MshEN"/>
    <property type="match status" value="1"/>
</dbReference>
<dbReference type="Gene3D" id="3.30.450.90">
    <property type="match status" value="1"/>
</dbReference>
<evidence type="ECO:0000256" key="3">
    <source>
        <dbReference type="ARBA" id="ARBA00022840"/>
    </source>
</evidence>
<dbReference type="Pfam" id="PF00437">
    <property type="entry name" value="T2SSE"/>
    <property type="match status" value="1"/>
</dbReference>
<evidence type="ECO:0000256" key="4">
    <source>
        <dbReference type="SAM" id="MobiDB-lite"/>
    </source>
</evidence>
<evidence type="ECO:0000256" key="1">
    <source>
        <dbReference type="ARBA" id="ARBA00006611"/>
    </source>
</evidence>
<keyword evidence="3" id="KW-0067">ATP-binding</keyword>
<evidence type="ECO:0000256" key="2">
    <source>
        <dbReference type="ARBA" id="ARBA00022741"/>
    </source>
</evidence>
<dbReference type="Proteomes" id="UP001596189">
    <property type="component" value="Unassembled WGS sequence"/>
</dbReference>
<evidence type="ECO:0000259" key="5">
    <source>
        <dbReference type="PROSITE" id="PS00662"/>
    </source>
</evidence>
<sequence length="680" mass="72418">MSAPTPAVNLPAQGGNAALLQARPLDGSETGTTRRRRLGEVLIDEQLLTTAQLEHALQAQASSEGPRRRLGQVVADLGYATEREVAESLATHLGLESADLSKIVPAPDVVRMLPRVVADRTGVLCLDRHPDGGLIVATSDPTNVLALDDVRMYTRASELYVVVAPATQIKDHLARAWSLAADDAGVTMIAEDMDEGANPEDLQGVGGGVDDAPIVKLVNQVLADAARLRASDIHIENQRDGLRIRYRVDGLLRDVMTAPKRLGPSVVSRVKIMSGLDIAERRVPQDGRSRIIVDGQAIDTRVSTLPSLHGEKIVVRLLTRADNVPSLSTLGFEPDQLETFLAALAVPQGLVLITGPTGSGKTNTLYAAIHQTMTPDKNIVTLEDPIEVQLPGITQVQVNLKSGMTFDAGLRSILRQDPDIVLVGEVRDALTAELALKASLTGHLVLTTLHTNSAVSALTRLVDMGVEPFLVASSLTAAVAQRLVRKPCDSCAEGYIPDDGTLALLGLTIEDILDATPLMGVGCPDCGGTGYRGRTAVYEVLEVDNAMRKVLMTSATESAVGAQAKAVGMMTLRGAALEKAKRGETTFEEAVRVTHADAGLGKSCPSCERGVEDGMVACPWCGVALDCSCTTCGRQLETEWRVCPWCRTAVQGPGGHRERRRANDPVEVYPVPPEDDSYPG</sequence>
<name>A0ABW1JJ56_9ACTN</name>
<proteinExistence type="inferred from homology"/>
<dbReference type="Gene3D" id="3.30.300.160">
    <property type="entry name" value="Type II secretion system, protein E, N-terminal domain"/>
    <property type="match status" value="1"/>
</dbReference>
<dbReference type="InterPro" id="IPR037257">
    <property type="entry name" value="T2SS_E_N_sf"/>
</dbReference>
<dbReference type="PROSITE" id="PS00662">
    <property type="entry name" value="T2SP_E"/>
    <property type="match status" value="1"/>
</dbReference>
<dbReference type="SMART" id="SM00382">
    <property type="entry name" value="AAA"/>
    <property type="match status" value="1"/>
</dbReference>
<feature type="domain" description="Bacterial type II secretion system protein E" evidence="5">
    <location>
        <begin position="414"/>
        <end position="428"/>
    </location>
</feature>
<dbReference type="SUPFAM" id="SSF160246">
    <property type="entry name" value="EspE N-terminal domain-like"/>
    <property type="match status" value="1"/>
</dbReference>
<dbReference type="PANTHER" id="PTHR30258">
    <property type="entry name" value="TYPE II SECRETION SYSTEM PROTEIN GSPE-RELATED"/>
    <property type="match status" value="1"/>
</dbReference>
<dbReference type="InterPro" id="IPR001482">
    <property type="entry name" value="T2SS/T4SS_dom"/>
</dbReference>
<dbReference type="CDD" id="cd01129">
    <property type="entry name" value="PulE-GspE-like"/>
    <property type="match status" value="1"/>
</dbReference>
<comment type="caution">
    <text evidence="6">The sequence shown here is derived from an EMBL/GenBank/DDBJ whole genome shotgun (WGS) entry which is preliminary data.</text>
</comment>
<dbReference type="RefSeq" id="WP_345717525.1">
    <property type="nucleotide sequence ID" value="NZ_BAABFP010000007.1"/>
</dbReference>
<dbReference type="EMBL" id="JBHSRD010000008">
    <property type="protein sequence ID" value="MFC6008995.1"/>
    <property type="molecule type" value="Genomic_DNA"/>
</dbReference>
<protein>
    <submittedName>
        <fullName evidence="6">ATPase, T2SS/T4P/T4SS family</fullName>
    </submittedName>
</protein>
<dbReference type="PANTHER" id="PTHR30258:SF2">
    <property type="entry name" value="COMG OPERON PROTEIN 1"/>
    <property type="match status" value="1"/>
</dbReference>
<gene>
    <name evidence="6" type="ORF">ACFQDO_17815</name>
</gene>
<dbReference type="InterPro" id="IPR027417">
    <property type="entry name" value="P-loop_NTPase"/>
</dbReference>
<comment type="similarity">
    <text evidence="1">Belongs to the GSP E family.</text>
</comment>
<dbReference type="InterPro" id="IPR003593">
    <property type="entry name" value="AAA+_ATPase"/>
</dbReference>
<dbReference type="InterPro" id="IPR007831">
    <property type="entry name" value="T2SS_GspE_N"/>
</dbReference>
<organism evidence="6 7">
    <name type="scientific">Angustibacter luteus</name>
    <dbReference type="NCBI Taxonomy" id="658456"/>
    <lineage>
        <taxon>Bacteria</taxon>
        <taxon>Bacillati</taxon>
        <taxon>Actinomycetota</taxon>
        <taxon>Actinomycetes</taxon>
        <taxon>Kineosporiales</taxon>
        <taxon>Kineosporiaceae</taxon>
    </lineage>
</organism>
<keyword evidence="2" id="KW-0547">Nucleotide-binding</keyword>
<evidence type="ECO:0000313" key="7">
    <source>
        <dbReference type="Proteomes" id="UP001596189"/>
    </source>
</evidence>
<evidence type="ECO:0000313" key="6">
    <source>
        <dbReference type="EMBL" id="MFC6008995.1"/>
    </source>
</evidence>
<accession>A0ABW1JJ56</accession>
<keyword evidence="7" id="KW-1185">Reference proteome</keyword>